<proteinExistence type="predicted"/>
<dbReference type="SMART" id="SM00612">
    <property type="entry name" value="Kelch"/>
    <property type="match status" value="2"/>
</dbReference>
<dbReference type="SMART" id="SM00256">
    <property type="entry name" value="FBOX"/>
    <property type="match status" value="1"/>
</dbReference>
<dbReference type="PANTHER" id="PTHR24414">
    <property type="entry name" value="F-BOX/KELCH-REPEAT PROTEIN SKIP4"/>
    <property type="match status" value="1"/>
</dbReference>
<accession>A0ABM1QNC5</accession>
<reference evidence="3" key="2">
    <citation type="submission" date="2025-08" db="UniProtKB">
        <authorList>
            <consortium name="RefSeq"/>
        </authorList>
    </citation>
    <scope>IDENTIFICATION</scope>
    <source>
        <tissue evidence="3">Leaf</tissue>
    </source>
</reference>
<dbReference type="PANTHER" id="PTHR24414:SF184">
    <property type="entry name" value="GALACTOSE OXIDASE_KELCH REPEAT SUPERFAMILY PROTEIN"/>
    <property type="match status" value="1"/>
</dbReference>
<dbReference type="SUPFAM" id="SSF81383">
    <property type="entry name" value="F-box domain"/>
    <property type="match status" value="1"/>
</dbReference>
<evidence type="ECO:0000313" key="2">
    <source>
        <dbReference type="Proteomes" id="UP000694864"/>
    </source>
</evidence>
<dbReference type="InterPro" id="IPR050354">
    <property type="entry name" value="F-box/kelch-repeat_ARATH"/>
</dbReference>
<evidence type="ECO:0000259" key="1">
    <source>
        <dbReference type="SMART" id="SM00256"/>
    </source>
</evidence>
<dbReference type="SUPFAM" id="SSF117281">
    <property type="entry name" value="Kelch motif"/>
    <property type="match status" value="1"/>
</dbReference>
<evidence type="ECO:0000313" key="3">
    <source>
        <dbReference type="RefSeq" id="XP_019088263.1"/>
    </source>
</evidence>
<reference evidence="2" key="1">
    <citation type="journal article" date="2014" name="Nat. Commun.">
        <title>The emerging biofuel crop Camelina sativa retains a highly undifferentiated hexaploid genome structure.</title>
        <authorList>
            <person name="Kagale S."/>
            <person name="Koh C."/>
            <person name="Nixon J."/>
            <person name="Bollina V."/>
            <person name="Clarke W.E."/>
            <person name="Tuteja R."/>
            <person name="Spillane C."/>
            <person name="Robinson S.J."/>
            <person name="Links M.G."/>
            <person name="Clarke C."/>
            <person name="Higgins E.E."/>
            <person name="Huebert T."/>
            <person name="Sharpe A.G."/>
            <person name="Parkin I.A."/>
        </authorList>
    </citation>
    <scope>NUCLEOTIDE SEQUENCE [LARGE SCALE GENOMIC DNA]</scope>
    <source>
        <strain evidence="2">cv. DH55</strain>
    </source>
</reference>
<dbReference type="GeneID" id="104723317"/>
<dbReference type="Pfam" id="PF25210">
    <property type="entry name" value="Kelch_FKB95"/>
    <property type="match status" value="1"/>
</dbReference>
<organism evidence="2 3">
    <name type="scientific">Camelina sativa</name>
    <name type="common">False flax</name>
    <name type="synonym">Myagrum sativum</name>
    <dbReference type="NCBI Taxonomy" id="90675"/>
    <lineage>
        <taxon>Eukaryota</taxon>
        <taxon>Viridiplantae</taxon>
        <taxon>Streptophyta</taxon>
        <taxon>Embryophyta</taxon>
        <taxon>Tracheophyta</taxon>
        <taxon>Spermatophyta</taxon>
        <taxon>Magnoliopsida</taxon>
        <taxon>eudicotyledons</taxon>
        <taxon>Gunneridae</taxon>
        <taxon>Pentapetalae</taxon>
        <taxon>rosids</taxon>
        <taxon>malvids</taxon>
        <taxon>Brassicales</taxon>
        <taxon>Brassicaceae</taxon>
        <taxon>Camelineae</taxon>
        <taxon>Camelina</taxon>
    </lineage>
</organism>
<dbReference type="RefSeq" id="XP_019088263.1">
    <property type="nucleotide sequence ID" value="XM_019232718.1"/>
</dbReference>
<dbReference type="InterPro" id="IPR015915">
    <property type="entry name" value="Kelch-typ_b-propeller"/>
</dbReference>
<keyword evidence="2" id="KW-1185">Reference proteome</keyword>
<dbReference type="Pfam" id="PF00646">
    <property type="entry name" value="F-box"/>
    <property type="match status" value="1"/>
</dbReference>
<name>A0ABM1QNC5_CAMSA</name>
<dbReference type="InterPro" id="IPR057499">
    <property type="entry name" value="Kelch_FKB95"/>
</dbReference>
<feature type="domain" description="F-box" evidence="1">
    <location>
        <begin position="16"/>
        <end position="56"/>
    </location>
</feature>
<sequence length="375" mass="42983">MTSVKKKTKKQSPESLPYDLLLTCFARVPRMYYPTLSLVSKSCRTLLASPDLCKTRSLLNHRESCLYVCLKFPSDPNPRLFTLCQKPNRTLTNIPKKKNKKSTAHVLVPAPVPNPAPMNYKMVAVGSNIYAIGGTIENAPSSSISVLDCQSHTWHKAPSMLMDRNYPAVSVVDGKIYVAGGLKDFTSSNWMEVFDPNTQTWEPISSPLDKRCRHIYESLVFEGDIYLFGDNVVAYKPKEDKWIAITEEHRNFLTGWFQHSRCVIDNVTYCYCYRPVGVLWYDSKLRCWNNLRGLEGLPNFANYSTVRLADCGGKLVVLWDKYVRASRYKEKTIWCAEISLEMRNSDEIWGKVEWFDAVLTVPKFYRFMRAISATV</sequence>
<gene>
    <name evidence="3" type="primary">LOC104723317</name>
</gene>
<dbReference type="Gene3D" id="2.120.10.80">
    <property type="entry name" value="Kelch-type beta propeller"/>
    <property type="match status" value="1"/>
</dbReference>
<dbReference type="InterPro" id="IPR006652">
    <property type="entry name" value="Kelch_1"/>
</dbReference>
<dbReference type="CDD" id="cd22152">
    <property type="entry name" value="F-box_AtAFR-like"/>
    <property type="match status" value="1"/>
</dbReference>
<dbReference type="InterPro" id="IPR036047">
    <property type="entry name" value="F-box-like_dom_sf"/>
</dbReference>
<dbReference type="Proteomes" id="UP000694864">
    <property type="component" value="Chromosome 2"/>
</dbReference>
<protein>
    <submittedName>
        <fullName evidence="3">F-box/kelch-repeat protein At5g49000-like isoform X1</fullName>
    </submittedName>
</protein>
<dbReference type="InterPro" id="IPR001810">
    <property type="entry name" value="F-box_dom"/>
</dbReference>